<organism evidence="2 3">
    <name type="scientific">Pseudoflavonifractor capillosus ATCC 29799</name>
    <dbReference type="NCBI Taxonomy" id="411467"/>
    <lineage>
        <taxon>Bacteria</taxon>
        <taxon>Bacillati</taxon>
        <taxon>Bacillota</taxon>
        <taxon>Clostridia</taxon>
        <taxon>Eubacteriales</taxon>
        <taxon>Oscillospiraceae</taxon>
        <taxon>Pseudoflavonifractor</taxon>
    </lineage>
</organism>
<reference evidence="2 3" key="2">
    <citation type="submission" date="2007-06" db="EMBL/GenBank/DDBJ databases">
        <title>Draft genome sequence of Pseudoflavonifractor capillosus ATCC 29799.</title>
        <authorList>
            <person name="Sudarsanam P."/>
            <person name="Ley R."/>
            <person name="Guruge J."/>
            <person name="Turnbaugh P.J."/>
            <person name="Mahowald M."/>
            <person name="Liep D."/>
            <person name="Gordon J."/>
        </authorList>
    </citation>
    <scope>NUCLEOTIDE SEQUENCE [LARGE SCALE GENOMIC DNA]</scope>
    <source>
        <strain evidence="2 3">ATCC 29799</strain>
    </source>
</reference>
<dbReference type="STRING" id="411467.BACCAP_01709"/>
<reference evidence="2 3" key="1">
    <citation type="submission" date="2007-04" db="EMBL/GenBank/DDBJ databases">
        <authorList>
            <person name="Fulton L."/>
            <person name="Clifton S."/>
            <person name="Fulton B."/>
            <person name="Xu J."/>
            <person name="Minx P."/>
            <person name="Pepin K.H."/>
            <person name="Johnson M."/>
            <person name="Thiruvilangam P."/>
            <person name="Bhonagiri V."/>
            <person name="Nash W.E."/>
            <person name="Mardis E.R."/>
            <person name="Wilson R.K."/>
        </authorList>
    </citation>
    <scope>NUCLEOTIDE SEQUENCE [LARGE SCALE GENOMIC DNA]</scope>
    <source>
        <strain evidence="2 3">ATCC 29799</strain>
    </source>
</reference>
<evidence type="ECO:0000313" key="3">
    <source>
        <dbReference type="Proteomes" id="UP000003639"/>
    </source>
</evidence>
<dbReference type="Proteomes" id="UP000003639">
    <property type="component" value="Unassembled WGS sequence"/>
</dbReference>
<name>A6NU28_9FIRM</name>
<evidence type="ECO:0000256" key="1">
    <source>
        <dbReference type="SAM" id="MobiDB-lite"/>
    </source>
</evidence>
<evidence type="ECO:0000313" key="2">
    <source>
        <dbReference type="EMBL" id="EDN00376.1"/>
    </source>
</evidence>
<accession>A6NU28</accession>
<protein>
    <submittedName>
        <fullName evidence="2">Uncharacterized protein</fullName>
    </submittedName>
</protein>
<keyword evidence="3" id="KW-1185">Reference proteome</keyword>
<dbReference type="AlphaFoldDB" id="A6NU28"/>
<feature type="region of interest" description="Disordered" evidence="1">
    <location>
        <begin position="1"/>
        <end position="53"/>
    </location>
</feature>
<feature type="compositionally biased region" description="Polar residues" evidence="1">
    <location>
        <begin position="1"/>
        <end position="12"/>
    </location>
</feature>
<proteinExistence type="predicted"/>
<gene>
    <name evidence="2" type="ORF">BACCAP_01709</name>
</gene>
<sequence length="53" mass="5966">MPVQTMVRTSSRLALEEGREEDITDIKNTPNDKVTPEKQCLSGVKYNQKEEGA</sequence>
<comment type="caution">
    <text evidence="2">The sequence shown here is derived from an EMBL/GenBank/DDBJ whole genome shotgun (WGS) entry which is preliminary data.</text>
</comment>
<dbReference type="EMBL" id="AAXG02000011">
    <property type="protein sequence ID" value="EDN00376.1"/>
    <property type="molecule type" value="Genomic_DNA"/>
</dbReference>